<dbReference type="PANTHER" id="PTHR47345:SF1">
    <property type="entry name" value="CUT9-INTERACTING PROTEIN SCN1"/>
    <property type="match status" value="1"/>
</dbReference>
<dbReference type="SUPFAM" id="SSF51556">
    <property type="entry name" value="Metallo-dependent hydrolases"/>
    <property type="match status" value="1"/>
</dbReference>
<feature type="compositionally biased region" description="Basic and acidic residues" evidence="1">
    <location>
        <begin position="195"/>
        <end position="212"/>
    </location>
</feature>
<dbReference type="PANTHER" id="PTHR47345">
    <property type="entry name" value="CUT9-INTERACTING PROTEIN SCN1"/>
    <property type="match status" value="1"/>
</dbReference>
<feature type="region of interest" description="Disordered" evidence="1">
    <location>
        <begin position="278"/>
        <end position="313"/>
    </location>
</feature>
<keyword evidence="3" id="KW-1185">Reference proteome</keyword>
<comment type="caution">
    <text evidence="2">The sequence shown here is derived from an EMBL/GenBank/DDBJ whole genome shotgun (WGS) entry which is preliminary data.</text>
</comment>
<dbReference type="InterPro" id="IPR053044">
    <property type="entry name" value="Metallo-hydrolase/TatD-type"/>
</dbReference>
<dbReference type="InterPro" id="IPR001130">
    <property type="entry name" value="TatD-like"/>
</dbReference>
<dbReference type="Gene3D" id="3.20.20.140">
    <property type="entry name" value="Metal-dependent hydrolases"/>
    <property type="match status" value="1"/>
</dbReference>
<protein>
    <submittedName>
        <fullName evidence="2">Cut9-interacting protein scn1</fullName>
    </submittedName>
</protein>
<evidence type="ECO:0000256" key="1">
    <source>
        <dbReference type="SAM" id="MobiDB-lite"/>
    </source>
</evidence>
<dbReference type="GO" id="GO:0016788">
    <property type="term" value="F:hydrolase activity, acting on ester bonds"/>
    <property type="evidence" value="ECO:0007669"/>
    <property type="project" value="InterPro"/>
</dbReference>
<name>A0AAJ0F5J1_9PEZI</name>
<feature type="compositionally biased region" description="Acidic residues" evidence="1">
    <location>
        <begin position="279"/>
        <end position="292"/>
    </location>
</feature>
<organism evidence="2 3">
    <name type="scientific">Echria macrotheca</name>
    <dbReference type="NCBI Taxonomy" id="438768"/>
    <lineage>
        <taxon>Eukaryota</taxon>
        <taxon>Fungi</taxon>
        <taxon>Dikarya</taxon>
        <taxon>Ascomycota</taxon>
        <taxon>Pezizomycotina</taxon>
        <taxon>Sordariomycetes</taxon>
        <taxon>Sordariomycetidae</taxon>
        <taxon>Sordariales</taxon>
        <taxon>Schizotheciaceae</taxon>
        <taxon>Echria</taxon>
    </lineage>
</organism>
<dbReference type="Proteomes" id="UP001239445">
    <property type="component" value="Unassembled WGS sequence"/>
</dbReference>
<reference evidence="2" key="1">
    <citation type="submission" date="2023-06" db="EMBL/GenBank/DDBJ databases">
        <title>Genome-scale phylogeny and comparative genomics of the fungal order Sordariales.</title>
        <authorList>
            <consortium name="Lawrence Berkeley National Laboratory"/>
            <person name="Hensen N."/>
            <person name="Bonometti L."/>
            <person name="Westerberg I."/>
            <person name="Brannstrom I.O."/>
            <person name="Guillou S."/>
            <person name="Cros-Aarteil S."/>
            <person name="Calhoun S."/>
            <person name="Haridas S."/>
            <person name="Kuo A."/>
            <person name="Mondo S."/>
            <person name="Pangilinan J."/>
            <person name="Riley R."/>
            <person name="Labutti K."/>
            <person name="Andreopoulos B."/>
            <person name="Lipzen A."/>
            <person name="Chen C."/>
            <person name="Yanf M."/>
            <person name="Daum C."/>
            <person name="Ng V."/>
            <person name="Clum A."/>
            <person name="Steindorff A."/>
            <person name="Ohm R."/>
            <person name="Martin F."/>
            <person name="Silar P."/>
            <person name="Natvig D."/>
            <person name="Lalanne C."/>
            <person name="Gautier V."/>
            <person name="Ament-Velasquez S.L."/>
            <person name="Kruys A."/>
            <person name="Hutchinson M.I."/>
            <person name="Powell A.J."/>
            <person name="Barry K."/>
            <person name="Miller A.N."/>
            <person name="Grigoriev I.V."/>
            <person name="Debuchy R."/>
            <person name="Gladieux P."/>
            <person name="Thoren M.H."/>
            <person name="Johannesson H."/>
        </authorList>
    </citation>
    <scope>NUCLEOTIDE SEQUENCE</scope>
    <source>
        <strain evidence="2">PSN4</strain>
    </source>
</reference>
<dbReference type="InterPro" id="IPR032466">
    <property type="entry name" value="Metal_Hydrolase"/>
</dbReference>
<feature type="region of interest" description="Disordered" evidence="1">
    <location>
        <begin position="1"/>
        <end position="20"/>
    </location>
</feature>
<dbReference type="Pfam" id="PF01026">
    <property type="entry name" value="TatD_DNase"/>
    <property type="match status" value="1"/>
</dbReference>
<dbReference type="AlphaFoldDB" id="A0AAJ0F5J1"/>
<gene>
    <name evidence="2" type="ORF">QBC47DRAFT_422934</name>
</gene>
<accession>A0AAJ0F5J1</accession>
<proteinExistence type="predicted"/>
<evidence type="ECO:0000313" key="3">
    <source>
        <dbReference type="Proteomes" id="UP001239445"/>
    </source>
</evidence>
<sequence>MCSPTGEQVQPHPADNDENESNAWFPWHLGACDAHCHPTDTMASIASIASMRARMLTIMATRSEDQDLVSSVAAQHGIKSRADLVEATGHIPCQVVPAYGWHPWFSHQFYADTDTAKESTFDPSGEIEAEKTKHYTAVLSSTPDAAFIASLPNPRPLSQFIAETRERLLADPTALVGEIGLDKAFRLPQGWDTNEAPKRDEGLTPGGREGRKLSPHRVKISHQETVLKAQLRLAGELGRPVSIHDVGAHGGLFDVLSSLWKGFEKPVISRRQRRMVAEGAEDFSSDEDLTDDESGKGKKQSKAEPYQPRPYPPRICLHSYSGSSETLRQYLDPSIPTQIYFSFSMAVNLSKDGQWDKFAEVIGACPDNKLLVESDLHVAGGQMDESLAQIYREVCNVKGWVLTEGMERIRKNYEEYLFGIFD</sequence>
<dbReference type="EMBL" id="MU839833">
    <property type="protein sequence ID" value="KAK1755801.1"/>
    <property type="molecule type" value="Genomic_DNA"/>
</dbReference>
<evidence type="ECO:0000313" key="2">
    <source>
        <dbReference type="EMBL" id="KAK1755801.1"/>
    </source>
</evidence>
<feature type="region of interest" description="Disordered" evidence="1">
    <location>
        <begin position="190"/>
        <end position="219"/>
    </location>
</feature>